<dbReference type="PANTHER" id="PTHR30558:SF12">
    <property type="entry name" value="BIOPOLYMER TRANSPORT PROTEIN EXBD"/>
    <property type="match status" value="1"/>
</dbReference>
<name>A0ABX6P049_9BURK</name>
<keyword evidence="10 14" id="KW-1133">Transmembrane helix</keyword>
<evidence type="ECO:0000256" key="7">
    <source>
        <dbReference type="ARBA" id="ARBA00022519"/>
    </source>
</evidence>
<reference evidence="15 16" key="2">
    <citation type="submission" date="2020-05" db="EMBL/GenBank/DDBJ databases">
        <authorList>
            <person name="Khan S.A."/>
            <person name="Jeon C.O."/>
            <person name="Chun B.H."/>
        </authorList>
    </citation>
    <scope>NUCLEOTIDE SEQUENCE [LARGE SCALE GENOMIC DNA]</scope>
    <source>
        <strain evidence="15 16">H242</strain>
    </source>
</reference>
<evidence type="ECO:0000256" key="5">
    <source>
        <dbReference type="ARBA" id="ARBA00022448"/>
    </source>
</evidence>
<keyword evidence="11 14" id="KW-0472">Membrane</keyword>
<evidence type="ECO:0000256" key="2">
    <source>
        <dbReference type="ARBA" id="ARBA00004249"/>
    </source>
</evidence>
<evidence type="ECO:0000256" key="9">
    <source>
        <dbReference type="ARBA" id="ARBA00022927"/>
    </source>
</evidence>
<dbReference type="PANTHER" id="PTHR30558">
    <property type="entry name" value="EXBD MEMBRANE COMPONENT OF PMF-DRIVEN MACROMOLECULE IMPORT SYSTEM"/>
    <property type="match status" value="1"/>
</dbReference>
<keyword evidence="7" id="KW-0997">Cell inner membrane</keyword>
<keyword evidence="16" id="KW-1185">Reference proteome</keyword>
<dbReference type="EMBL" id="CP053418">
    <property type="protein sequence ID" value="QJW83415.1"/>
    <property type="molecule type" value="Genomic_DNA"/>
</dbReference>
<dbReference type="InterPro" id="IPR003400">
    <property type="entry name" value="ExbD"/>
</dbReference>
<keyword evidence="5 12" id="KW-0813">Transport</keyword>
<keyword evidence="6" id="KW-1003">Cell membrane</keyword>
<comment type="subcellular location">
    <subcellularLocation>
        <location evidence="2">Cell inner membrane</location>
        <topology evidence="2">Single-pass type II membrane protein</topology>
    </subcellularLocation>
    <subcellularLocation>
        <location evidence="12">Cell membrane</location>
        <topology evidence="12">Single-pass type II membrane protein</topology>
    </subcellularLocation>
</comment>
<evidence type="ECO:0000256" key="12">
    <source>
        <dbReference type="RuleBase" id="RU003879"/>
    </source>
</evidence>
<feature type="compositionally biased region" description="Low complexity" evidence="13">
    <location>
        <begin position="80"/>
        <end position="95"/>
    </location>
</feature>
<accession>A0ABX6P049</accession>
<comment type="similarity">
    <text evidence="3 12">Belongs to the ExbD/TolR family.</text>
</comment>
<evidence type="ECO:0000313" key="16">
    <source>
        <dbReference type="Proteomes" id="UP000500826"/>
    </source>
</evidence>
<protein>
    <submittedName>
        <fullName evidence="15">Biopolymer transporter ExbD</fullName>
    </submittedName>
</protein>
<gene>
    <name evidence="15" type="ORF">HK414_02115</name>
</gene>
<reference evidence="15 16" key="1">
    <citation type="submission" date="2020-05" db="EMBL/GenBank/DDBJ databases">
        <title>Ramlibacter rhizophilus sp. nov., isolated from rhizosphere soil of national flower Mugunghwa from South Korea.</title>
        <authorList>
            <person name="Zheng-Fei Y."/>
            <person name="Huan T."/>
        </authorList>
    </citation>
    <scope>NUCLEOTIDE SEQUENCE [LARGE SCALE GENOMIC DNA]</scope>
    <source>
        <strain evidence="15 16">H242</strain>
    </source>
</reference>
<organism evidence="15 16">
    <name type="scientific">Ramlibacter terrae</name>
    <dbReference type="NCBI Taxonomy" id="2732511"/>
    <lineage>
        <taxon>Bacteria</taxon>
        <taxon>Pseudomonadati</taxon>
        <taxon>Pseudomonadota</taxon>
        <taxon>Betaproteobacteria</taxon>
        <taxon>Burkholderiales</taxon>
        <taxon>Comamonadaceae</taxon>
        <taxon>Ramlibacter</taxon>
    </lineage>
</organism>
<feature type="transmembrane region" description="Helical" evidence="14">
    <location>
        <begin position="20"/>
        <end position="41"/>
    </location>
</feature>
<dbReference type="Proteomes" id="UP000500826">
    <property type="component" value="Chromosome"/>
</dbReference>
<evidence type="ECO:0000256" key="6">
    <source>
        <dbReference type="ARBA" id="ARBA00022475"/>
    </source>
</evidence>
<comment type="subunit">
    <text evidence="4">The accessory proteins ExbB and ExbD seem to form a complex with TonB.</text>
</comment>
<evidence type="ECO:0000256" key="8">
    <source>
        <dbReference type="ARBA" id="ARBA00022692"/>
    </source>
</evidence>
<evidence type="ECO:0000256" key="13">
    <source>
        <dbReference type="SAM" id="MobiDB-lite"/>
    </source>
</evidence>
<evidence type="ECO:0000256" key="4">
    <source>
        <dbReference type="ARBA" id="ARBA00011471"/>
    </source>
</evidence>
<comment type="function">
    <text evidence="1">Involved in the TonB-dependent energy-dependent transport of various receptor-bound substrates.</text>
</comment>
<evidence type="ECO:0000256" key="1">
    <source>
        <dbReference type="ARBA" id="ARBA00003540"/>
    </source>
</evidence>
<dbReference type="Pfam" id="PF02472">
    <property type="entry name" value="ExbD"/>
    <property type="match status" value="1"/>
</dbReference>
<sequence>MHIRAGTEPDPEPMVDINTTPLVDVLLVLLVMLIITIPIQLHAVDIEMPGRSTPPPDTPPAVVQLDVAPTGGWLERRATRGPPGAGAAAARSGRPAPQPEIHLRPHPQAKYDTVAATLSSAQRLGLQKIGLVGTEALRP</sequence>
<evidence type="ECO:0000313" key="15">
    <source>
        <dbReference type="EMBL" id="QJW83415.1"/>
    </source>
</evidence>
<feature type="region of interest" description="Disordered" evidence="13">
    <location>
        <begin position="75"/>
        <end position="106"/>
    </location>
</feature>
<keyword evidence="9 12" id="KW-0653">Protein transport</keyword>
<evidence type="ECO:0000256" key="14">
    <source>
        <dbReference type="SAM" id="Phobius"/>
    </source>
</evidence>
<evidence type="ECO:0000256" key="3">
    <source>
        <dbReference type="ARBA" id="ARBA00005811"/>
    </source>
</evidence>
<evidence type="ECO:0000256" key="10">
    <source>
        <dbReference type="ARBA" id="ARBA00022989"/>
    </source>
</evidence>
<keyword evidence="8 12" id="KW-0812">Transmembrane</keyword>
<proteinExistence type="inferred from homology"/>
<evidence type="ECO:0000256" key="11">
    <source>
        <dbReference type="ARBA" id="ARBA00023136"/>
    </source>
</evidence>